<dbReference type="GO" id="GO:0008135">
    <property type="term" value="F:translation factor activity, RNA binding"/>
    <property type="evidence" value="ECO:0007669"/>
    <property type="project" value="TreeGrafter"/>
</dbReference>
<dbReference type="Pfam" id="PF16367">
    <property type="entry name" value="RRM_7"/>
    <property type="match status" value="1"/>
</dbReference>
<evidence type="ECO:0000259" key="1">
    <source>
        <dbReference type="Pfam" id="PF16367"/>
    </source>
</evidence>
<dbReference type="GO" id="GO:0005737">
    <property type="term" value="C:cytoplasm"/>
    <property type="evidence" value="ECO:0007669"/>
    <property type="project" value="TreeGrafter"/>
</dbReference>
<dbReference type="SUPFAM" id="SSF54928">
    <property type="entry name" value="RNA-binding domain, RBD"/>
    <property type="match status" value="1"/>
</dbReference>
<sequence>FIPYSWQQSEWSCVSVGLMEYNAWCLAYTDTKLTAIMEKAENTTDVDPGVIPGDFGRTNASATTKNYDIFGNEGFGGYGNECFSVFYEVNIECSSAVAQMKNIWSYDTNDNQVSVPDLVPQNFQGNGIFSRKVFVGGLPPDMNADLISSFFEQFGANRVDWPHRKCTGGDIPPNG</sequence>
<dbReference type="GO" id="GO:0043005">
    <property type="term" value="C:neuron projection"/>
    <property type="evidence" value="ECO:0007669"/>
    <property type="project" value="TreeGrafter"/>
</dbReference>
<proteinExistence type="predicted"/>
<dbReference type="OrthoDB" id="10033548at2759"/>
<dbReference type="PANTHER" id="PTHR12566:SF12">
    <property type="entry name" value="TRANSLATIONAL REGULATOR ORB2"/>
    <property type="match status" value="1"/>
</dbReference>
<dbReference type="GO" id="GO:0000900">
    <property type="term" value="F:mRNA regulatory element binding translation repressor activity"/>
    <property type="evidence" value="ECO:0007669"/>
    <property type="project" value="TreeGrafter"/>
</dbReference>
<dbReference type="GO" id="GO:0005634">
    <property type="term" value="C:nucleus"/>
    <property type="evidence" value="ECO:0007669"/>
    <property type="project" value="TreeGrafter"/>
</dbReference>
<dbReference type="InterPro" id="IPR000504">
    <property type="entry name" value="RRM_dom"/>
</dbReference>
<protein>
    <recommendedName>
        <fullName evidence="1">RRM domain-containing protein</fullName>
    </recommendedName>
</protein>
<keyword evidence="3" id="KW-1185">Reference proteome</keyword>
<dbReference type="InterPro" id="IPR012677">
    <property type="entry name" value="Nucleotide-bd_a/b_plait_sf"/>
</dbReference>
<evidence type="ECO:0000313" key="3">
    <source>
        <dbReference type="Proteomes" id="UP000276991"/>
    </source>
</evidence>
<dbReference type="InterPro" id="IPR035979">
    <property type="entry name" value="RBD_domain_sf"/>
</dbReference>
<feature type="non-terminal residue" evidence="2">
    <location>
        <position position="1"/>
    </location>
</feature>
<name>A0A498SFY8_ACAVI</name>
<dbReference type="Gene3D" id="3.30.70.330">
    <property type="match status" value="1"/>
</dbReference>
<dbReference type="STRING" id="6277.A0A498SFY8"/>
<reference evidence="2 3" key="1">
    <citation type="submission" date="2018-08" db="EMBL/GenBank/DDBJ databases">
        <authorList>
            <person name="Laetsch R D."/>
            <person name="Stevens L."/>
            <person name="Kumar S."/>
            <person name="Blaxter L. M."/>
        </authorList>
    </citation>
    <scope>NUCLEOTIDE SEQUENCE [LARGE SCALE GENOMIC DNA]</scope>
</reference>
<accession>A0A498SFY8</accession>
<dbReference type="PANTHER" id="PTHR12566">
    <property type="entry name" value="CYTOPLASMIC POLYADENYLATION ELEMENT BINDING PROTEIN CPEB"/>
    <property type="match status" value="1"/>
</dbReference>
<dbReference type="GO" id="GO:2000766">
    <property type="term" value="P:negative regulation of cytoplasmic translation"/>
    <property type="evidence" value="ECO:0007669"/>
    <property type="project" value="TreeGrafter"/>
</dbReference>
<dbReference type="InterPro" id="IPR034819">
    <property type="entry name" value="CPEB"/>
</dbReference>
<dbReference type="Proteomes" id="UP000276991">
    <property type="component" value="Unassembled WGS sequence"/>
</dbReference>
<feature type="domain" description="RRM" evidence="1">
    <location>
        <begin position="130"/>
        <end position="165"/>
    </location>
</feature>
<organism evidence="2 3">
    <name type="scientific">Acanthocheilonema viteae</name>
    <name type="common">Filarial nematode worm</name>
    <name type="synonym">Dipetalonema viteae</name>
    <dbReference type="NCBI Taxonomy" id="6277"/>
    <lineage>
        <taxon>Eukaryota</taxon>
        <taxon>Metazoa</taxon>
        <taxon>Ecdysozoa</taxon>
        <taxon>Nematoda</taxon>
        <taxon>Chromadorea</taxon>
        <taxon>Rhabditida</taxon>
        <taxon>Spirurina</taxon>
        <taxon>Spiruromorpha</taxon>
        <taxon>Filarioidea</taxon>
        <taxon>Onchocercidae</taxon>
        <taxon>Acanthocheilonema</taxon>
    </lineage>
</organism>
<dbReference type="GO" id="GO:0045202">
    <property type="term" value="C:synapse"/>
    <property type="evidence" value="ECO:0007669"/>
    <property type="project" value="TreeGrafter"/>
</dbReference>
<dbReference type="GO" id="GO:0043022">
    <property type="term" value="F:ribosome binding"/>
    <property type="evidence" value="ECO:0007669"/>
    <property type="project" value="TreeGrafter"/>
</dbReference>
<dbReference type="EMBL" id="UPTC01001740">
    <property type="protein sequence ID" value="VBB32473.1"/>
    <property type="molecule type" value="Genomic_DNA"/>
</dbReference>
<dbReference type="GO" id="GO:0003730">
    <property type="term" value="F:mRNA 3'-UTR binding"/>
    <property type="evidence" value="ECO:0007669"/>
    <property type="project" value="InterPro"/>
</dbReference>
<dbReference type="AlphaFoldDB" id="A0A498SFY8"/>
<evidence type="ECO:0000313" key="2">
    <source>
        <dbReference type="EMBL" id="VBB32473.1"/>
    </source>
</evidence>
<gene>
    <name evidence="2" type="ORF">NAV_LOCUS7264</name>
</gene>